<accession>A0ABD3IDX6</accession>
<dbReference type="Proteomes" id="UP001633002">
    <property type="component" value="Unassembled WGS sequence"/>
</dbReference>
<evidence type="ECO:0000313" key="2">
    <source>
        <dbReference type="EMBL" id="KAL3699709.1"/>
    </source>
</evidence>
<proteinExistence type="predicted"/>
<reference evidence="2 3" key="1">
    <citation type="submission" date="2024-09" db="EMBL/GenBank/DDBJ databases">
        <title>Chromosome-scale assembly of Riccia sorocarpa.</title>
        <authorList>
            <person name="Paukszto L."/>
        </authorList>
    </citation>
    <scope>NUCLEOTIDE SEQUENCE [LARGE SCALE GENOMIC DNA]</scope>
    <source>
        <strain evidence="2">LP-2024</strain>
        <tissue evidence="2">Aerial parts of the thallus</tissue>
    </source>
</reference>
<evidence type="ECO:0000256" key="1">
    <source>
        <dbReference type="SAM" id="MobiDB-lite"/>
    </source>
</evidence>
<evidence type="ECO:0008006" key="4">
    <source>
        <dbReference type="Google" id="ProtNLM"/>
    </source>
</evidence>
<dbReference type="AlphaFoldDB" id="A0ABD3IDX6"/>
<feature type="compositionally biased region" description="Polar residues" evidence="1">
    <location>
        <begin position="236"/>
        <end position="246"/>
    </location>
</feature>
<comment type="caution">
    <text evidence="2">The sequence shown here is derived from an EMBL/GenBank/DDBJ whole genome shotgun (WGS) entry which is preliminary data.</text>
</comment>
<feature type="region of interest" description="Disordered" evidence="1">
    <location>
        <begin position="220"/>
        <end position="253"/>
    </location>
</feature>
<gene>
    <name evidence="2" type="ORF">R1sor_017731</name>
</gene>
<dbReference type="EMBL" id="JBJQOH010000001">
    <property type="protein sequence ID" value="KAL3699709.1"/>
    <property type="molecule type" value="Genomic_DNA"/>
</dbReference>
<protein>
    <recommendedName>
        <fullName evidence="4">Reverse transcriptase zinc-binding domain-containing protein</fullName>
    </recommendedName>
</protein>
<organism evidence="2 3">
    <name type="scientific">Riccia sorocarpa</name>
    <dbReference type="NCBI Taxonomy" id="122646"/>
    <lineage>
        <taxon>Eukaryota</taxon>
        <taxon>Viridiplantae</taxon>
        <taxon>Streptophyta</taxon>
        <taxon>Embryophyta</taxon>
        <taxon>Marchantiophyta</taxon>
        <taxon>Marchantiopsida</taxon>
        <taxon>Marchantiidae</taxon>
        <taxon>Marchantiales</taxon>
        <taxon>Ricciaceae</taxon>
        <taxon>Riccia</taxon>
    </lineage>
</organism>
<sequence>MRTSGLPQLALETRTGTMERLGEINTVLVQTDDSSHTPPPPPQLRQVADGICQRCLGEIESIAHMFKECPEVITTWRRWEEVRQEAEGRQRASATLLTDLIESIEEHNENPARLHTIVALTINIWADRNQLVFRNRRTRTPLHLSFQEAQKSIEADMHEGGNDDNWNRGMAGLQKLREWTESELRGRQAQSTSQQILRILEGERARERVISVATQQTVRISTPSMTSEDVERTENPDASDTTQHSSLDFALVP</sequence>
<name>A0ABD3IDX6_9MARC</name>
<evidence type="ECO:0000313" key="3">
    <source>
        <dbReference type="Proteomes" id="UP001633002"/>
    </source>
</evidence>
<keyword evidence="3" id="KW-1185">Reference proteome</keyword>